<evidence type="ECO:0000256" key="7">
    <source>
        <dbReference type="RuleBase" id="RU367100"/>
    </source>
</evidence>
<feature type="transmembrane region" description="Helical" evidence="7">
    <location>
        <begin position="12"/>
        <end position="38"/>
    </location>
</feature>
<sequence>MGSLRINRTVVELSYFFLLLLTICVVGLSCVALLSQAVRTSPHQSWKDNVNAVVIAAAYFIVLIASFLLCAKRRLAVNQRLQRIAKAHKTIGRNDLPKSVHEYVEQEYVRACLITYESQPKDAFHEGWGRPGTQYEGVRFRRALLDTVHEIDELAHIVFPRHRPLKPHARMLEHFRALIPLLPSTPEGISYLHYYDSAVQIARDSSKEPTEEEFDNGMRAVRAIVKA</sequence>
<feature type="transmembrane region" description="Helical" evidence="7">
    <location>
        <begin position="50"/>
        <end position="71"/>
    </location>
</feature>
<dbReference type="EMBL" id="JASNQZ010000011">
    <property type="protein sequence ID" value="KAL0950957.1"/>
    <property type="molecule type" value="Genomic_DNA"/>
</dbReference>
<comment type="caution">
    <text evidence="8">The sequence shown here is derived from an EMBL/GenBank/DDBJ whole genome shotgun (WGS) entry which is preliminary data.</text>
</comment>
<dbReference type="Proteomes" id="UP001556367">
    <property type="component" value="Unassembled WGS sequence"/>
</dbReference>
<name>A0ABR3J631_9AGAR</name>
<proteinExistence type="inferred from homology"/>
<comment type="function">
    <text evidence="1 7">Required for growth under high-pressure and low-temperature conditions.</text>
</comment>
<dbReference type="InterPro" id="IPR038869">
    <property type="entry name" value="DLT1"/>
</dbReference>
<evidence type="ECO:0000313" key="8">
    <source>
        <dbReference type="EMBL" id="KAL0950957.1"/>
    </source>
</evidence>
<evidence type="ECO:0000256" key="5">
    <source>
        <dbReference type="ARBA" id="ARBA00022989"/>
    </source>
</evidence>
<keyword evidence="4 7" id="KW-0812">Transmembrane</keyword>
<keyword evidence="6 7" id="KW-0472">Membrane</keyword>
<evidence type="ECO:0000313" key="9">
    <source>
        <dbReference type="Proteomes" id="UP001556367"/>
    </source>
</evidence>
<evidence type="ECO:0000256" key="2">
    <source>
        <dbReference type="ARBA" id="ARBA00005550"/>
    </source>
</evidence>
<comment type="similarity">
    <text evidence="2 7">Belongs to the DLT1 family.</text>
</comment>
<evidence type="ECO:0000256" key="6">
    <source>
        <dbReference type="ARBA" id="ARBA00023136"/>
    </source>
</evidence>
<keyword evidence="5 7" id="KW-1133">Transmembrane helix</keyword>
<dbReference type="PROSITE" id="PS51257">
    <property type="entry name" value="PROKAR_LIPOPROTEIN"/>
    <property type="match status" value="1"/>
</dbReference>
<gene>
    <name evidence="7" type="primary">DLT1</name>
    <name evidence="8" type="ORF">HGRIS_007708</name>
</gene>
<evidence type="ECO:0000256" key="3">
    <source>
        <dbReference type="ARBA" id="ARBA00021353"/>
    </source>
</evidence>
<organism evidence="8 9">
    <name type="scientific">Hohenbuehelia grisea</name>
    <dbReference type="NCBI Taxonomy" id="104357"/>
    <lineage>
        <taxon>Eukaryota</taxon>
        <taxon>Fungi</taxon>
        <taxon>Dikarya</taxon>
        <taxon>Basidiomycota</taxon>
        <taxon>Agaricomycotina</taxon>
        <taxon>Agaricomycetes</taxon>
        <taxon>Agaricomycetidae</taxon>
        <taxon>Agaricales</taxon>
        <taxon>Pleurotineae</taxon>
        <taxon>Pleurotaceae</taxon>
        <taxon>Hohenbuehelia</taxon>
    </lineage>
</organism>
<keyword evidence="9" id="KW-1185">Reference proteome</keyword>
<protein>
    <recommendedName>
        <fullName evidence="3 7">Defect at low temperature protein 1</fullName>
    </recommendedName>
</protein>
<accession>A0ABR3J631</accession>
<reference evidence="9" key="1">
    <citation type="submission" date="2024-06" db="EMBL/GenBank/DDBJ databases">
        <title>Multi-omics analyses provide insights into the biosynthesis of the anticancer antibiotic pleurotin in Hohenbuehelia grisea.</title>
        <authorList>
            <person name="Weaver J.A."/>
            <person name="Alberti F."/>
        </authorList>
    </citation>
    <scope>NUCLEOTIDE SEQUENCE [LARGE SCALE GENOMIC DNA]</scope>
    <source>
        <strain evidence="9">T-177</strain>
    </source>
</reference>
<dbReference type="PANTHER" id="PTHR40021:SF1">
    <property type="entry name" value="DEFECT AT LOW TEMPERATURE PROTEIN 1"/>
    <property type="match status" value="1"/>
</dbReference>
<evidence type="ECO:0000256" key="4">
    <source>
        <dbReference type="ARBA" id="ARBA00022692"/>
    </source>
</evidence>
<evidence type="ECO:0000256" key="1">
    <source>
        <dbReference type="ARBA" id="ARBA00002489"/>
    </source>
</evidence>
<dbReference type="PANTHER" id="PTHR40021">
    <property type="entry name" value="DEFECT AT LOW TEMPERATURE PROTEIN 1"/>
    <property type="match status" value="1"/>
</dbReference>
<comment type="subcellular location">
    <subcellularLocation>
        <location evidence="7">Membrane</location>
        <topology evidence="7">Multi-pass membrane protein</topology>
    </subcellularLocation>
</comment>